<dbReference type="EMBL" id="LDPG01000007">
    <property type="protein sequence ID" value="KLV18391.1"/>
    <property type="molecule type" value="Genomic_DNA"/>
</dbReference>
<organism evidence="1 2">
    <name type="scientific">Bacillus anthracis</name>
    <name type="common">anthrax bacterium</name>
    <dbReference type="NCBI Taxonomy" id="1392"/>
    <lineage>
        <taxon>Bacteria</taxon>
        <taxon>Bacillati</taxon>
        <taxon>Bacillota</taxon>
        <taxon>Bacilli</taxon>
        <taxon>Bacillales</taxon>
        <taxon>Bacillaceae</taxon>
        <taxon>Bacillus</taxon>
        <taxon>Bacillus cereus group</taxon>
    </lineage>
</organism>
<evidence type="ECO:0000313" key="1">
    <source>
        <dbReference type="EMBL" id="KLV18391.1"/>
    </source>
</evidence>
<gene>
    <name evidence="1" type="ORF">ABW01_13525</name>
</gene>
<protein>
    <submittedName>
        <fullName evidence="1">Uncharacterized protein</fullName>
    </submittedName>
</protein>
<dbReference type="PATRIC" id="fig|1392.242.peg.5740"/>
<accession>A0A0J1HXH4</accession>
<proteinExistence type="predicted"/>
<sequence>MSLINKFDKDHYFTFIKKICKEFEVPKDLYLNWMEKMNDEPTVASLTFGQDGFPFCLQKYEEGSLETSVIAIQFNTFNFHDLTILWEYRKFGYPEGKLYAIEGKRKYLNKDELAFYISQGYKWTEKLNPPITINFSLAKKGIFYSSYEDFK</sequence>
<comment type="caution">
    <text evidence="1">The sequence shown here is derived from an EMBL/GenBank/DDBJ whole genome shotgun (WGS) entry which is preliminary data.</text>
</comment>
<dbReference type="RefSeq" id="WP_047956686.1">
    <property type="nucleotide sequence ID" value="NZ_LDPG01000007.1"/>
</dbReference>
<name>A0A0J1HXH4_BACAN</name>
<evidence type="ECO:0000313" key="2">
    <source>
        <dbReference type="Proteomes" id="UP000035904"/>
    </source>
</evidence>
<reference evidence="1 2" key="1">
    <citation type="submission" date="2015-05" db="EMBL/GenBank/DDBJ databases">
        <title>Whole genome sequence and identification of bacterial endophytes from Costus igneus.</title>
        <authorList>
            <person name="Lee Y.P."/>
            <person name="Gan H.M."/>
            <person name="Eng W."/>
            <person name="Wheatley M.S."/>
            <person name="Caraballo A."/>
            <person name="Polter S."/>
            <person name="Savka M.A."/>
            <person name="Hudson A.O."/>
        </authorList>
    </citation>
    <scope>NUCLEOTIDE SEQUENCE [LARGE SCALE GENOMIC DNA]</scope>
    <source>
        <strain evidence="1 2">RIT375</strain>
    </source>
</reference>
<dbReference type="Proteomes" id="UP000035904">
    <property type="component" value="Unassembled WGS sequence"/>
</dbReference>
<dbReference type="AlphaFoldDB" id="A0A0J1HXH4"/>